<dbReference type="Pfam" id="PF00931">
    <property type="entry name" value="NB-ARC"/>
    <property type="match status" value="1"/>
</dbReference>
<feature type="compositionally biased region" description="Low complexity" evidence="1">
    <location>
        <begin position="1096"/>
        <end position="1136"/>
    </location>
</feature>
<evidence type="ECO:0000313" key="5">
    <source>
        <dbReference type="Proteomes" id="UP000275408"/>
    </source>
</evidence>
<evidence type="ECO:0000256" key="1">
    <source>
        <dbReference type="SAM" id="MobiDB-lite"/>
    </source>
</evidence>
<accession>A0A3M6UKL0</accession>
<sequence>GLRSEVRCYLTPAHGRYDLGVAGTRDTIAFPGSSLSSSLEEKRGPWKRGSKNTNPDLTSMEMRRWLVVGIFLHNVLIPPVREKINKVMPEYYKRMAKRHQLDRQTFGQHKERLGGVKVNYESINNNKDIECPNPSSQYDYRVKDPVSLAKLFMEPRMAKFSAFDDEFEASATLAVLAGVEEFERNVRSVARSLNAVVRVPWAHPIFRVWTEKKYEDCFRTMKLLVQKFFQSEDQKGILVKLEFWKTQGLKICLGNPLDDVLYNNLRKEVEALRDMLTKYQETTGVETKIICQTLDLFRREVHEAFIKLRDKQSCLEQGCLEMERGLKEYLRSEMQKFEQRFSRFENSVHERIDGVDGKIAKLSERVERETAGTISNVQFGKESSSDLSCIRQFTQEEKHLQPNKELASATQSRELDQPLALDELDTAFDTSNEAVSLSGSIGSQKAPLKREVELEEESTRKKQSMASSPGTDTEHRRWLVVGTVLHSVLMPYIRKKIEQKMKPFYQNLLANYGLDKQTYPTHLKTIPPTTLKLNYESINNNAALGLEFCVGKPLNDTFLSVMHEHINQIHEMFESGFEKVQAILHELSKSKHEEQTTRQDPDKMLSDVSVSAAKDKSIVFDAPDRNKRFTGRQKELESLERCLLSENSDHKFRMAAICGLGGCGKTTLAAQFAWEHKPHYEGSVFWFSMEDEEKFESCVNDLALRLGLMEISSDLTLARILTLISKQEKLWLLVLDNVDQPILSEKMRKVLRGIWKRESNGHMLVTTRREIKEICRCVDVEPNCFVEITSFSIEEAKEFLLSHFSGENAAVQEDALNELVVELGCLPLALEQAGAHIKSLGCTVNEYLKQYKLERFKLLSEHRANPSREYDSLNRLSVHTTWLLNFEYVKNSRYGEIATRFVYAAASLDPDEIYEGLINAVIISSDVVSGNKIELPLTNNHMVEVLTKFSLFQRKSVGCMRVHRLVQQVIRGTMTSKEVEKAVYTTFQLLKKAAQSPGESATDKSVFSIIRHWLALKRYVEQQVRATPDDSSAEKVAALMKSGSREIVFEVSRTIKGLSQTLENRRGLLALLDVDYDKFLGRKELKNENRKSEPVRLLSRSPSRLLSGSSSGLPSGLLSGSHLGSSSGSPSGSLSGAPFGSPQEWSLDMALRPPGITTRIARRIAMIFLCGNPRSRRSGHQ</sequence>
<keyword evidence="5" id="KW-1185">Reference proteome</keyword>
<feature type="domain" description="NB-ARC" evidence="2">
    <location>
        <begin position="634"/>
        <end position="801"/>
    </location>
</feature>
<name>A0A3M6UKL0_POCDA</name>
<evidence type="ECO:0000313" key="4">
    <source>
        <dbReference type="EMBL" id="RMX54152.1"/>
    </source>
</evidence>
<organism evidence="4 5">
    <name type="scientific">Pocillopora damicornis</name>
    <name type="common">Cauliflower coral</name>
    <name type="synonym">Millepora damicornis</name>
    <dbReference type="NCBI Taxonomy" id="46731"/>
    <lineage>
        <taxon>Eukaryota</taxon>
        <taxon>Metazoa</taxon>
        <taxon>Cnidaria</taxon>
        <taxon>Anthozoa</taxon>
        <taxon>Hexacorallia</taxon>
        <taxon>Scleractinia</taxon>
        <taxon>Astrocoeniina</taxon>
        <taxon>Pocilloporidae</taxon>
        <taxon>Pocillopora</taxon>
    </lineage>
</organism>
<comment type="caution">
    <text evidence="4">The sequence shown here is derived from an EMBL/GenBank/DDBJ whole genome shotgun (WGS) entry which is preliminary data.</text>
</comment>
<feature type="domain" description="DUF7779" evidence="3">
    <location>
        <begin position="898"/>
        <end position="978"/>
    </location>
</feature>
<feature type="region of interest" description="Disordered" evidence="1">
    <location>
        <begin position="32"/>
        <end position="55"/>
    </location>
</feature>
<dbReference type="CDD" id="cd00267">
    <property type="entry name" value="ABC_ATPase"/>
    <property type="match status" value="1"/>
</dbReference>
<feature type="region of interest" description="Disordered" evidence="1">
    <location>
        <begin position="435"/>
        <end position="473"/>
    </location>
</feature>
<dbReference type="InterPro" id="IPR002182">
    <property type="entry name" value="NB-ARC"/>
</dbReference>
<dbReference type="SUPFAM" id="SSF52540">
    <property type="entry name" value="P-loop containing nucleoside triphosphate hydrolases"/>
    <property type="match status" value="1"/>
</dbReference>
<feature type="non-terminal residue" evidence="4">
    <location>
        <position position="1"/>
    </location>
</feature>
<reference evidence="4 5" key="1">
    <citation type="journal article" date="2018" name="Sci. Rep.">
        <title>Comparative analysis of the Pocillopora damicornis genome highlights role of immune system in coral evolution.</title>
        <authorList>
            <person name="Cunning R."/>
            <person name="Bay R.A."/>
            <person name="Gillette P."/>
            <person name="Baker A.C."/>
            <person name="Traylor-Knowles N."/>
        </authorList>
    </citation>
    <scope>NUCLEOTIDE SEQUENCE [LARGE SCALE GENOMIC DNA]</scope>
    <source>
        <strain evidence="4">RSMAS</strain>
        <tissue evidence="4">Whole animal</tissue>
    </source>
</reference>
<dbReference type="STRING" id="46731.A0A3M6UKL0"/>
<dbReference type="InterPro" id="IPR027417">
    <property type="entry name" value="P-loop_NTPase"/>
</dbReference>
<evidence type="ECO:0000259" key="3">
    <source>
        <dbReference type="Pfam" id="PF25000"/>
    </source>
</evidence>
<dbReference type="OrthoDB" id="5970029at2759"/>
<protein>
    <submittedName>
        <fullName evidence="4">Uncharacterized protein</fullName>
    </submittedName>
</protein>
<dbReference type="Gene3D" id="3.40.50.300">
    <property type="entry name" value="P-loop containing nucleotide triphosphate hydrolases"/>
    <property type="match status" value="1"/>
</dbReference>
<dbReference type="PANTHER" id="PTHR47691:SF3">
    <property type="entry name" value="HTH-TYPE TRANSCRIPTIONAL REGULATOR RV0890C-RELATED"/>
    <property type="match status" value="1"/>
</dbReference>
<dbReference type="AlphaFoldDB" id="A0A3M6UKL0"/>
<feature type="region of interest" description="Disordered" evidence="1">
    <location>
        <begin position="1090"/>
        <end position="1139"/>
    </location>
</feature>
<dbReference type="PANTHER" id="PTHR47691">
    <property type="entry name" value="REGULATOR-RELATED"/>
    <property type="match status" value="1"/>
</dbReference>
<feature type="compositionally biased region" description="Basic and acidic residues" evidence="1">
    <location>
        <begin position="448"/>
        <end position="460"/>
    </location>
</feature>
<evidence type="ECO:0000259" key="2">
    <source>
        <dbReference type="Pfam" id="PF00931"/>
    </source>
</evidence>
<dbReference type="GO" id="GO:0043531">
    <property type="term" value="F:ADP binding"/>
    <property type="evidence" value="ECO:0007669"/>
    <property type="project" value="InterPro"/>
</dbReference>
<dbReference type="InterPro" id="IPR056681">
    <property type="entry name" value="DUF7779"/>
</dbReference>
<proteinExistence type="predicted"/>
<dbReference type="EMBL" id="RCHS01001311">
    <property type="protein sequence ID" value="RMX54152.1"/>
    <property type="molecule type" value="Genomic_DNA"/>
</dbReference>
<dbReference type="PRINTS" id="PR00364">
    <property type="entry name" value="DISEASERSIST"/>
</dbReference>
<dbReference type="Pfam" id="PF25000">
    <property type="entry name" value="DUF7779"/>
    <property type="match status" value="1"/>
</dbReference>
<dbReference type="Proteomes" id="UP000275408">
    <property type="component" value="Unassembled WGS sequence"/>
</dbReference>
<gene>
    <name evidence="4" type="ORF">pdam_00012120</name>
</gene>